<dbReference type="Gene3D" id="3.40.80.10">
    <property type="entry name" value="Peptidoglycan recognition protein-like"/>
    <property type="match status" value="1"/>
</dbReference>
<dbReference type="PANTHER" id="PTHR11022">
    <property type="entry name" value="PEPTIDOGLYCAN RECOGNITION PROTEIN"/>
    <property type="match status" value="1"/>
</dbReference>
<dbReference type="InterPro" id="IPR036365">
    <property type="entry name" value="PGBD-like_sf"/>
</dbReference>
<dbReference type="Gene3D" id="1.10.101.10">
    <property type="entry name" value="PGBD-like superfamily/PGBD"/>
    <property type="match status" value="2"/>
</dbReference>
<dbReference type="InterPro" id="IPR036366">
    <property type="entry name" value="PGBDSf"/>
</dbReference>
<organism evidence="4 5">
    <name type="scientific">Ktedonospora formicarum</name>
    <dbReference type="NCBI Taxonomy" id="2778364"/>
    <lineage>
        <taxon>Bacteria</taxon>
        <taxon>Bacillati</taxon>
        <taxon>Chloroflexota</taxon>
        <taxon>Ktedonobacteria</taxon>
        <taxon>Ktedonobacterales</taxon>
        <taxon>Ktedonobacteraceae</taxon>
        <taxon>Ktedonospora</taxon>
    </lineage>
</organism>
<evidence type="ECO:0000256" key="1">
    <source>
        <dbReference type="ARBA" id="ARBA00007553"/>
    </source>
</evidence>
<gene>
    <name evidence="4" type="ORF">KSX_05030</name>
</gene>
<accession>A0A8J3MNX0</accession>
<evidence type="ECO:0008006" key="6">
    <source>
        <dbReference type="Google" id="ProtNLM"/>
    </source>
</evidence>
<dbReference type="EMBL" id="BNJF01000001">
    <property type="protein sequence ID" value="GHO42340.1"/>
    <property type="molecule type" value="Genomic_DNA"/>
</dbReference>
<protein>
    <recommendedName>
        <fullName evidence="6">N-acetylmuramoyl-L-alanine amidase</fullName>
    </recommendedName>
</protein>
<dbReference type="InterPro" id="IPR036505">
    <property type="entry name" value="Amidase/PGRP_sf"/>
</dbReference>
<dbReference type="GO" id="GO:0008270">
    <property type="term" value="F:zinc ion binding"/>
    <property type="evidence" value="ECO:0007669"/>
    <property type="project" value="InterPro"/>
</dbReference>
<dbReference type="Pfam" id="PF01510">
    <property type="entry name" value="Amidase_2"/>
    <property type="match status" value="1"/>
</dbReference>
<comment type="caution">
    <text evidence="4">The sequence shown here is derived from an EMBL/GenBank/DDBJ whole genome shotgun (WGS) entry which is preliminary data.</text>
</comment>
<dbReference type="SMART" id="SM00644">
    <property type="entry name" value="Ami_2"/>
    <property type="match status" value="1"/>
</dbReference>
<dbReference type="PANTHER" id="PTHR11022:SF41">
    <property type="entry name" value="PEPTIDOGLYCAN-RECOGNITION PROTEIN LC-RELATED"/>
    <property type="match status" value="1"/>
</dbReference>
<reference evidence="4" key="1">
    <citation type="submission" date="2020-10" db="EMBL/GenBank/DDBJ databases">
        <title>Taxonomic study of unclassified bacteria belonging to the class Ktedonobacteria.</title>
        <authorList>
            <person name="Yabe S."/>
            <person name="Wang C.M."/>
            <person name="Zheng Y."/>
            <person name="Sakai Y."/>
            <person name="Cavaletti L."/>
            <person name="Monciardini P."/>
            <person name="Donadio S."/>
        </authorList>
    </citation>
    <scope>NUCLEOTIDE SEQUENCE</scope>
    <source>
        <strain evidence="4">SOSP1-1</strain>
    </source>
</reference>
<dbReference type="Proteomes" id="UP000612362">
    <property type="component" value="Unassembled WGS sequence"/>
</dbReference>
<name>A0A8J3MNX0_9CHLR</name>
<dbReference type="InterPro" id="IPR002502">
    <property type="entry name" value="Amidase_domain"/>
</dbReference>
<dbReference type="InterPro" id="IPR015510">
    <property type="entry name" value="PGRP"/>
</dbReference>
<dbReference type="SUPFAM" id="SSF55846">
    <property type="entry name" value="N-acetylmuramoyl-L-alanine amidase-like"/>
    <property type="match status" value="1"/>
</dbReference>
<dbReference type="SMART" id="SM00701">
    <property type="entry name" value="PGRP"/>
    <property type="match status" value="1"/>
</dbReference>
<evidence type="ECO:0000259" key="3">
    <source>
        <dbReference type="SMART" id="SM00701"/>
    </source>
</evidence>
<dbReference type="GO" id="GO:0009253">
    <property type="term" value="P:peptidoglycan catabolic process"/>
    <property type="evidence" value="ECO:0007669"/>
    <property type="project" value="InterPro"/>
</dbReference>
<keyword evidence="5" id="KW-1185">Reference proteome</keyword>
<dbReference type="SUPFAM" id="SSF47090">
    <property type="entry name" value="PGBD-like"/>
    <property type="match status" value="2"/>
</dbReference>
<feature type="domain" description="Peptidoglycan recognition protein family" evidence="3">
    <location>
        <begin position="18"/>
        <end position="172"/>
    </location>
</feature>
<dbReference type="GO" id="GO:0008745">
    <property type="term" value="F:N-acetylmuramoyl-L-alanine amidase activity"/>
    <property type="evidence" value="ECO:0007669"/>
    <property type="project" value="InterPro"/>
</dbReference>
<proteinExistence type="inferred from homology"/>
<dbReference type="InterPro" id="IPR006619">
    <property type="entry name" value="PGRP_domain_met/bac"/>
</dbReference>
<dbReference type="InterPro" id="IPR002477">
    <property type="entry name" value="Peptidoglycan-bd-like"/>
</dbReference>
<dbReference type="Pfam" id="PF01471">
    <property type="entry name" value="PG_binding_1"/>
    <property type="match status" value="2"/>
</dbReference>
<feature type="domain" description="N-acetylmuramoyl-L-alanine amidase" evidence="2">
    <location>
        <begin position="30"/>
        <end position="178"/>
    </location>
</feature>
<evidence type="ECO:0000313" key="5">
    <source>
        <dbReference type="Proteomes" id="UP000612362"/>
    </source>
</evidence>
<dbReference type="AlphaFoldDB" id="A0A8J3MNX0"/>
<comment type="similarity">
    <text evidence="1">Belongs to the N-acetylmuramoyl-L-alanine amidase 2 family.</text>
</comment>
<sequence length="342" mass="37448">MLTGAPQAMASSRQIQVPTILSCEEWGARLPQDALTVLDKKATKILVHNTAFPNTTDHSLAQAIQRVKDIQDLHMDTNGWSDTGQHFTVSQGGYILEGRHNSLSALQSGNKFVVSAHCPALNTEAIGIESDGSYIEVLPPEELWKSLVTLCVYICSQYGLNVNNIFGHWDFRATDCPGIKFYSKFPELRREVAKRLGAGQIPARTWPDLRLNVSGIGVEAIQYLMRDQGNTITVDGAFGPATNAQVKAFQTSKGIIADGFTRNDTWEALVKPLHKGSQGDQVSALQGFLVRNGFDLKQNGQFDDATMHAVKQVQTLHRLPPTGKVNLDTWCVVTGGNVRGGY</sequence>
<evidence type="ECO:0000259" key="2">
    <source>
        <dbReference type="SMART" id="SM00644"/>
    </source>
</evidence>
<evidence type="ECO:0000313" key="4">
    <source>
        <dbReference type="EMBL" id="GHO42340.1"/>
    </source>
</evidence>
<dbReference type="CDD" id="cd06583">
    <property type="entry name" value="PGRP"/>
    <property type="match status" value="1"/>
</dbReference>